<dbReference type="InterPro" id="IPR011093">
    <property type="entry name" value="TraI_2_C"/>
</dbReference>
<protein>
    <recommendedName>
        <fullName evidence="1">Putative conjugal transfer nickase/helicase TraI C-terminal domain-containing protein</fullName>
    </recommendedName>
</protein>
<organism evidence="2 3">
    <name type="scientific">Haemophilus ducreyi</name>
    <dbReference type="NCBI Taxonomy" id="730"/>
    <lineage>
        <taxon>Bacteria</taxon>
        <taxon>Pseudomonadati</taxon>
        <taxon>Pseudomonadota</taxon>
        <taxon>Gammaproteobacteria</taxon>
        <taxon>Pasteurellales</taxon>
        <taxon>Pasteurellaceae</taxon>
        <taxon>Haemophilus</taxon>
    </lineage>
</organism>
<evidence type="ECO:0000313" key="3">
    <source>
        <dbReference type="Proteomes" id="UP000060132"/>
    </source>
</evidence>
<proteinExistence type="predicted"/>
<accession>A0AAC8UCH0</accession>
<dbReference type="InterPro" id="IPR036390">
    <property type="entry name" value="WH_DNA-bd_sf"/>
</dbReference>
<sequence length="76" mass="8855">MLWLKAGIVSGKLNYNRPNAKLHIVENHLFLVMPSIFQIYLGEVGITDKPSWELLQKHFQNLGIHKRPTEKDSRNM</sequence>
<dbReference type="AlphaFoldDB" id="A0AAC8UCH0"/>
<evidence type="ECO:0000313" key="2">
    <source>
        <dbReference type="EMBL" id="AKO32346.1"/>
    </source>
</evidence>
<dbReference type="EMBL" id="CP011219">
    <property type="protein sequence ID" value="AKO32346.1"/>
    <property type="molecule type" value="Genomic_DNA"/>
</dbReference>
<dbReference type="Pfam" id="PF07515">
    <property type="entry name" value="TraI_2_C"/>
    <property type="match status" value="1"/>
</dbReference>
<evidence type="ECO:0000259" key="1">
    <source>
        <dbReference type="Pfam" id="PF07515"/>
    </source>
</evidence>
<reference evidence="2 3" key="1">
    <citation type="journal article" date="2015" name="PLoS Negl. Trop. Dis.">
        <title>Haemophilus ducreyi Cutaneous Ulcer Strains Are Nearly Identical to Class I Genital Ulcer Strains.</title>
        <authorList>
            <person name="Gangaiah D."/>
            <person name="Webb K.M."/>
            <person name="Humphreys T.L."/>
            <person name="Fortney K.R."/>
            <person name="Toh E."/>
            <person name="Tai A."/>
            <person name="Katz S.S."/>
            <person name="Pillay A."/>
            <person name="Chen C.Y."/>
            <person name="Roberts S.A."/>
            <person name="Munson R.S.Jr."/>
            <person name="Spinola S.M."/>
        </authorList>
    </citation>
    <scope>NUCLEOTIDE SEQUENCE [LARGE SCALE GENOMIC DNA]</scope>
    <source>
        <strain evidence="3">CLU2</strain>
    </source>
</reference>
<dbReference type="SUPFAM" id="SSF46785">
    <property type="entry name" value="Winged helix' DNA-binding domain"/>
    <property type="match status" value="1"/>
</dbReference>
<gene>
    <name evidence="2" type="ORF">RZ57_04045</name>
</gene>
<name>A0AAC8UCH0_HAEDC</name>
<dbReference type="Proteomes" id="UP000060132">
    <property type="component" value="Chromosome"/>
</dbReference>
<feature type="domain" description="Putative conjugal transfer nickase/helicase TraI C-terminal" evidence="1">
    <location>
        <begin position="1"/>
        <end position="70"/>
    </location>
</feature>